<comment type="similarity">
    <text evidence="2">Belongs to the CSC1 (TC 1.A.17) family.</text>
</comment>
<evidence type="ECO:0000256" key="7">
    <source>
        <dbReference type="SAM" id="Phobius"/>
    </source>
</evidence>
<feature type="transmembrane region" description="Helical" evidence="7">
    <location>
        <begin position="639"/>
        <end position="669"/>
    </location>
</feature>
<comment type="caution">
    <text evidence="11">The sequence shown here is derived from an EMBL/GenBank/DDBJ whole genome shotgun (WGS) entry which is preliminary data.</text>
</comment>
<reference evidence="11 12" key="1">
    <citation type="journal article" date="2018" name="Genome Biol. Evol.">
        <title>Multiple Roots of Fruiting Body Formation in Amoebozoa.</title>
        <authorList>
            <person name="Hillmann F."/>
            <person name="Forbes G."/>
            <person name="Novohradska S."/>
            <person name="Ferling I."/>
            <person name="Riege K."/>
            <person name="Groth M."/>
            <person name="Westermann M."/>
            <person name="Marz M."/>
            <person name="Spaller T."/>
            <person name="Winckler T."/>
            <person name="Schaap P."/>
            <person name="Glockner G."/>
        </authorList>
    </citation>
    <scope>NUCLEOTIDE SEQUENCE [LARGE SCALE GENOMIC DNA]</scope>
    <source>
        <strain evidence="11 12">Jena</strain>
    </source>
</reference>
<feature type="transmembrane region" description="Helical" evidence="7">
    <location>
        <begin position="188"/>
        <end position="208"/>
    </location>
</feature>
<evidence type="ECO:0000259" key="10">
    <source>
        <dbReference type="Pfam" id="PF14703"/>
    </source>
</evidence>
<evidence type="ECO:0000256" key="5">
    <source>
        <dbReference type="ARBA" id="ARBA00022989"/>
    </source>
</evidence>
<evidence type="ECO:0000259" key="8">
    <source>
        <dbReference type="Pfam" id="PF02714"/>
    </source>
</evidence>
<evidence type="ECO:0000256" key="3">
    <source>
        <dbReference type="ARBA" id="ARBA00022448"/>
    </source>
</evidence>
<feature type="transmembrane region" description="Helical" evidence="7">
    <location>
        <begin position="97"/>
        <end position="119"/>
    </location>
</feature>
<accession>A0A2P6MQ47</accession>
<keyword evidence="3" id="KW-0813">Transport</keyword>
<evidence type="ECO:0000256" key="1">
    <source>
        <dbReference type="ARBA" id="ARBA00004141"/>
    </source>
</evidence>
<feature type="domain" description="CSC1/OSCA1-like N-terminal transmembrane" evidence="9">
    <location>
        <begin position="98"/>
        <end position="249"/>
    </location>
</feature>
<name>A0A2P6MQ47_9EUKA</name>
<dbReference type="InterPro" id="IPR027815">
    <property type="entry name" value="CSC1/OSCA1-like_cyt"/>
</dbReference>
<evidence type="ECO:0000313" key="11">
    <source>
        <dbReference type="EMBL" id="PRP73820.1"/>
    </source>
</evidence>
<keyword evidence="5 7" id="KW-1133">Transmembrane helix</keyword>
<protein>
    <submittedName>
        <fullName evidence="11">Uncharacterized protein</fullName>
    </submittedName>
</protein>
<dbReference type="Proteomes" id="UP000241769">
    <property type="component" value="Unassembled WGS sequence"/>
</dbReference>
<feature type="transmembrane region" description="Helical" evidence="7">
    <location>
        <begin position="717"/>
        <end position="735"/>
    </location>
</feature>
<dbReference type="GO" id="GO:0005886">
    <property type="term" value="C:plasma membrane"/>
    <property type="evidence" value="ECO:0007669"/>
    <property type="project" value="TreeGrafter"/>
</dbReference>
<dbReference type="OrthoDB" id="1689567at2759"/>
<feature type="domain" description="CSC1/OSCA1-like 7TM region" evidence="8">
    <location>
        <begin position="441"/>
        <end position="710"/>
    </location>
</feature>
<evidence type="ECO:0000256" key="6">
    <source>
        <dbReference type="ARBA" id="ARBA00023136"/>
    </source>
</evidence>
<dbReference type="Pfam" id="PF02714">
    <property type="entry name" value="RSN1_7TM"/>
    <property type="match status" value="1"/>
</dbReference>
<dbReference type="InterPro" id="IPR032880">
    <property type="entry name" value="CSC1/OSCA1-like_N"/>
</dbReference>
<keyword evidence="12" id="KW-1185">Reference proteome</keyword>
<evidence type="ECO:0000313" key="12">
    <source>
        <dbReference type="Proteomes" id="UP000241769"/>
    </source>
</evidence>
<comment type="subcellular location">
    <subcellularLocation>
        <location evidence="1">Membrane</location>
        <topology evidence="1">Multi-pass membrane protein</topology>
    </subcellularLocation>
</comment>
<gene>
    <name evidence="11" type="ORF">PROFUN_10190</name>
</gene>
<dbReference type="Pfam" id="PF13967">
    <property type="entry name" value="RSN1_TM"/>
    <property type="match status" value="1"/>
</dbReference>
<dbReference type="PANTHER" id="PTHR13018">
    <property type="entry name" value="PROBABLE MEMBRANE PROTEIN DUF221-RELATED"/>
    <property type="match status" value="1"/>
</dbReference>
<keyword evidence="4 7" id="KW-0812">Transmembrane</keyword>
<dbReference type="InterPro" id="IPR003864">
    <property type="entry name" value="CSC1/OSCA1-like_7TM"/>
</dbReference>
<dbReference type="InterPro" id="IPR045122">
    <property type="entry name" value="Csc1-like"/>
</dbReference>
<dbReference type="Pfam" id="PF14703">
    <property type="entry name" value="PHM7_cyt"/>
    <property type="match status" value="1"/>
</dbReference>
<proteinExistence type="inferred from homology"/>
<feature type="transmembrane region" description="Helical" evidence="7">
    <location>
        <begin position="690"/>
        <end position="711"/>
    </location>
</feature>
<dbReference type="EMBL" id="MDYQ01000539">
    <property type="protein sequence ID" value="PRP73820.1"/>
    <property type="molecule type" value="Genomic_DNA"/>
</dbReference>
<feature type="transmembrane region" description="Helical" evidence="7">
    <location>
        <begin position="536"/>
        <end position="555"/>
    </location>
</feature>
<dbReference type="InParanoid" id="A0A2P6MQ47"/>
<feature type="transmembrane region" description="Helical" evidence="7">
    <location>
        <begin position="485"/>
        <end position="509"/>
    </location>
</feature>
<keyword evidence="6 7" id="KW-0472">Membrane</keyword>
<dbReference type="PANTHER" id="PTHR13018:SF5">
    <property type="entry name" value="RE44586P"/>
    <property type="match status" value="1"/>
</dbReference>
<dbReference type="AlphaFoldDB" id="A0A2P6MQ47"/>
<organism evidence="11 12">
    <name type="scientific">Planoprotostelium fungivorum</name>
    <dbReference type="NCBI Taxonomy" id="1890364"/>
    <lineage>
        <taxon>Eukaryota</taxon>
        <taxon>Amoebozoa</taxon>
        <taxon>Evosea</taxon>
        <taxon>Variosea</taxon>
        <taxon>Cavosteliida</taxon>
        <taxon>Cavosteliaceae</taxon>
        <taxon>Planoprotostelium</taxon>
    </lineage>
</organism>
<evidence type="ECO:0000256" key="4">
    <source>
        <dbReference type="ARBA" id="ARBA00022692"/>
    </source>
</evidence>
<dbReference type="GO" id="GO:0005227">
    <property type="term" value="F:calcium-activated cation channel activity"/>
    <property type="evidence" value="ECO:0007669"/>
    <property type="project" value="InterPro"/>
</dbReference>
<evidence type="ECO:0000256" key="2">
    <source>
        <dbReference type="ARBA" id="ARBA00007779"/>
    </source>
</evidence>
<feature type="transmembrane region" description="Helical" evidence="7">
    <location>
        <begin position="437"/>
        <end position="465"/>
    </location>
</feature>
<feature type="transmembrane region" description="Helical" evidence="7">
    <location>
        <begin position="228"/>
        <end position="247"/>
    </location>
</feature>
<evidence type="ECO:0000259" key="9">
    <source>
        <dbReference type="Pfam" id="PF13967"/>
    </source>
</evidence>
<sequence>MIIKALADKVLKVAEEAVDNRSLAKKGRVSIWRCCKIHLREAFIFLEESLSLGSKVSDSWKSFHADRVKNLSYSGKQHFTHVMTDPNEQHLSGDPSLLYTTILITGAIASAFFIFSVVMRKLLPRYYLRKCYVNNYGGDLQHPNYGYSSSWLRWIPYVVFYNEEGRILNNYTGLDQVLYLKFLKYSTVLFAALTMMNTPLLMGLYSIGQKVGGLDAVTMSNLAKDDKLMWAPLVMTVVTVFAVWIFIYQLAKKAATLTIIDSKKSRDSRTTVVIREVPQSLRSESGLHQCLTGIYNEGEVIKVHAMPNAAQVRTMQDECLNKRNRLRTALEYNRDKKEKEPNMMMRSRICGPKVDAVEYLSNDIATSCGEIDQLRFAASLEGSDKTPLAFAVFRRSITAVLASQTVHRHPWNMTVSIAPDVRSIIWKNVSRSLRLRFIGTILSLCMVVALFLFWPIPVVALSGIMNLDTLSKIPGMEFIIQLLKLSPWLTGIVQGILPTLALKIFMFLLSRILRAMHSLEFPISETTLDRALLKSYWAFMLFNVFFVCVISGALFKSVAPLLDDPMSAPRLIAAAFPGVTTFFINYILVNIAGHFQFLSRAIDLIISGIKRLFAKTKTDRHRCDVPGPFNYVTKFSDEILVFSIALTYTTLGPLANIFATVFFASAYFTTKHHFMFCYTPGYEGAKLLPIAFNMIFAALMVFQILMMMLFLLSSFPAGIAVIITLVLTVGFYVYVRARFINLMAYPPIDYLPTAPLNYEESIRATEVFRDPGMYDPKSYGRDVEYISSDAVPLGEDNGLLDFKDVETATPMPRSV</sequence>
<feature type="domain" description="CSC1/OSCA1-like cytosolic" evidence="10">
    <location>
        <begin position="270"/>
        <end position="428"/>
    </location>
</feature>